<protein>
    <submittedName>
        <fullName evidence="13">Methyl-accepting chemotaxis sensory transducer with Cache sensor</fullName>
    </submittedName>
</protein>
<keyword evidence="5 10" id="KW-1133">Transmembrane helix</keyword>
<dbReference type="CDD" id="cd12912">
    <property type="entry name" value="PDC2_MCP_like"/>
    <property type="match status" value="1"/>
</dbReference>
<feature type="domain" description="HAMP" evidence="12">
    <location>
        <begin position="304"/>
        <end position="362"/>
    </location>
</feature>
<evidence type="ECO:0000256" key="8">
    <source>
        <dbReference type="ARBA" id="ARBA00029447"/>
    </source>
</evidence>
<comment type="subcellular location">
    <subcellularLocation>
        <location evidence="1">Cell membrane</location>
        <topology evidence="1">Multi-pass membrane protein</topology>
    </subcellularLocation>
</comment>
<sequence>MNINLSKRIGGIVGIIIIIVSLGIGSLAITYSRSAFIKSEKESMMELADEGGKRVSNIFKMRLQVLYEVSKRESMGDMKWMTQRQSLALQVDRLGFEDMAVVLPDGTARYIKTGDTLQLGDRDYVKKALEGEANVSDVIISRVTNTPVIMYASPIEAFGEVVGVLTGRTPVTDLNDITDQMGIGETGYAFIINEEGTIVAHPDQELVLNQVNVFQQIESDGELKNFGLALKELGKGQSGILNYTYNNEERITAMVPIPDTSLILGIGNYESDILSTMNSLQNYIVMATALLLLLGIIAGSGAGMFISRPIIVLLSSIERMSRYEFIYEADKKNHKIMKRKDEIGKMGKALTTMKENIGNLVKIVAEDAKELAAASVELTSTTKQSVIAANEVARTIEEISQSAMEQAKETESGTNNIQILSGEIEIIKTYIDKLNISIDGVDELKNKGLKVVKDLSRKNETSGNASREIRNVIIEANQSAGRIEAASNMIKSIAEQTNLLSLNAAIEAARAGNAGKGFAVVADEIRKLAEQSNQFTSEIDLVIQELTEKTGSSVKAIEEVGVIMESQTVSVNNTMEKFEGISNAIDEIQNIIKNLNDASFVMEGKKEEMISTIENLSAISEENAAGTQEVSATVEEQTASLDEIAGASDSLAILAENLQFEIGKFKIY</sequence>
<evidence type="ECO:0000256" key="9">
    <source>
        <dbReference type="PROSITE-ProRule" id="PRU00284"/>
    </source>
</evidence>
<dbReference type="GO" id="GO:0006935">
    <property type="term" value="P:chemotaxis"/>
    <property type="evidence" value="ECO:0007669"/>
    <property type="project" value="UniProtKB-KW"/>
</dbReference>
<name>A0A3N1XVQ4_9FIRM</name>
<evidence type="ECO:0000259" key="11">
    <source>
        <dbReference type="PROSITE" id="PS50111"/>
    </source>
</evidence>
<dbReference type="Proteomes" id="UP000273083">
    <property type="component" value="Unassembled WGS sequence"/>
</dbReference>
<evidence type="ECO:0000256" key="2">
    <source>
        <dbReference type="ARBA" id="ARBA00022475"/>
    </source>
</evidence>
<keyword evidence="2" id="KW-1003">Cell membrane</keyword>
<keyword evidence="3" id="KW-0145">Chemotaxis</keyword>
<organism evidence="13 14">
    <name type="scientific">Mobilisporobacter senegalensis</name>
    <dbReference type="NCBI Taxonomy" id="1329262"/>
    <lineage>
        <taxon>Bacteria</taxon>
        <taxon>Bacillati</taxon>
        <taxon>Bacillota</taxon>
        <taxon>Clostridia</taxon>
        <taxon>Lachnospirales</taxon>
        <taxon>Lachnospiraceae</taxon>
        <taxon>Mobilisporobacter</taxon>
    </lineage>
</organism>
<dbReference type="Pfam" id="PF02743">
    <property type="entry name" value="dCache_1"/>
    <property type="match status" value="1"/>
</dbReference>
<dbReference type="Gene3D" id="3.30.450.20">
    <property type="entry name" value="PAS domain"/>
    <property type="match status" value="1"/>
</dbReference>
<keyword evidence="7 9" id="KW-0807">Transducer</keyword>
<evidence type="ECO:0000259" key="12">
    <source>
        <dbReference type="PROSITE" id="PS50885"/>
    </source>
</evidence>
<evidence type="ECO:0000256" key="10">
    <source>
        <dbReference type="SAM" id="Phobius"/>
    </source>
</evidence>
<feature type="transmembrane region" description="Helical" evidence="10">
    <location>
        <begin position="283"/>
        <end position="306"/>
    </location>
</feature>
<dbReference type="SMART" id="SM00283">
    <property type="entry name" value="MA"/>
    <property type="match status" value="1"/>
</dbReference>
<keyword evidence="14" id="KW-1185">Reference proteome</keyword>
<dbReference type="GO" id="GO:0005886">
    <property type="term" value="C:plasma membrane"/>
    <property type="evidence" value="ECO:0007669"/>
    <property type="project" value="UniProtKB-SubCell"/>
</dbReference>
<evidence type="ECO:0000256" key="5">
    <source>
        <dbReference type="ARBA" id="ARBA00022989"/>
    </source>
</evidence>
<evidence type="ECO:0000256" key="6">
    <source>
        <dbReference type="ARBA" id="ARBA00023136"/>
    </source>
</evidence>
<dbReference type="PROSITE" id="PS50111">
    <property type="entry name" value="CHEMOTAXIS_TRANSDUC_2"/>
    <property type="match status" value="1"/>
</dbReference>
<dbReference type="PANTHER" id="PTHR32089:SF112">
    <property type="entry name" value="LYSOZYME-LIKE PROTEIN-RELATED"/>
    <property type="match status" value="1"/>
</dbReference>
<accession>A0A3N1XVQ4</accession>
<dbReference type="Gene3D" id="1.10.287.950">
    <property type="entry name" value="Methyl-accepting chemotaxis protein"/>
    <property type="match status" value="1"/>
</dbReference>
<evidence type="ECO:0000256" key="7">
    <source>
        <dbReference type="ARBA" id="ARBA00023224"/>
    </source>
</evidence>
<comment type="caution">
    <text evidence="13">The sequence shown here is derived from an EMBL/GenBank/DDBJ whole genome shotgun (WGS) entry which is preliminary data.</text>
</comment>
<dbReference type="InterPro" id="IPR003660">
    <property type="entry name" value="HAMP_dom"/>
</dbReference>
<feature type="transmembrane region" description="Helical" evidence="10">
    <location>
        <begin position="12"/>
        <end position="31"/>
    </location>
</feature>
<evidence type="ECO:0000256" key="3">
    <source>
        <dbReference type="ARBA" id="ARBA00022500"/>
    </source>
</evidence>
<feature type="domain" description="Methyl-accepting transducer" evidence="11">
    <location>
        <begin position="381"/>
        <end position="638"/>
    </location>
</feature>
<dbReference type="InterPro" id="IPR033479">
    <property type="entry name" value="dCache_1"/>
</dbReference>
<dbReference type="CDD" id="cd12914">
    <property type="entry name" value="PDC1_DGC_like"/>
    <property type="match status" value="1"/>
</dbReference>
<evidence type="ECO:0000256" key="1">
    <source>
        <dbReference type="ARBA" id="ARBA00004651"/>
    </source>
</evidence>
<keyword evidence="4 10" id="KW-0812">Transmembrane</keyword>
<dbReference type="Pfam" id="PF00015">
    <property type="entry name" value="MCPsignal"/>
    <property type="match status" value="1"/>
</dbReference>
<dbReference type="AlphaFoldDB" id="A0A3N1XVQ4"/>
<keyword evidence="6 10" id="KW-0472">Membrane</keyword>
<dbReference type="RefSeq" id="WP_170164255.1">
    <property type="nucleotide sequence ID" value="NZ_RJVG01000002.1"/>
</dbReference>
<evidence type="ECO:0000313" key="13">
    <source>
        <dbReference type="EMBL" id="ROR30700.1"/>
    </source>
</evidence>
<gene>
    <name evidence="13" type="ORF">EDD66_102355</name>
</gene>
<dbReference type="GO" id="GO:0007165">
    <property type="term" value="P:signal transduction"/>
    <property type="evidence" value="ECO:0007669"/>
    <property type="project" value="UniProtKB-KW"/>
</dbReference>
<evidence type="ECO:0000256" key="4">
    <source>
        <dbReference type="ARBA" id="ARBA00022692"/>
    </source>
</evidence>
<evidence type="ECO:0000313" key="14">
    <source>
        <dbReference type="Proteomes" id="UP000273083"/>
    </source>
</evidence>
<reference evidence="13 14" key="1">
    <citation type="submission" date="2018-11" db="EMBL/GenBank/DDBJ databases">
        <title>Genomic Encyclopedia of Type Strains, Phase IV (KMG-IV): sequencing the most valuable type-strain genomes for metagenomic binning, comparative biology and taxonomic classification.</title>
        <authorList>
            <person name="Goeker M."/>
        </authorList>
    </citation>
    <scope>NUCLEOTIDE SEQUENCE [LARGE SCALE GENOMIC DNA]</scope>
    <source>
        <strain evidence="13 14">DSM 26537</strain>
    </source>
</reference>
<dbReference type="InterPro" id="IPR004089">
    <property type="entry name" value="MCPsignal_dom"/>
</dbReference>
<dbReference type="PANTHER" id="PTHR32089">
    <property type="entry name" value="METHYL-ACCEPTING CHEMOTAXIS PROTEIN MCPB"/>
    <property type="match status" value="1"/>
</dbReference>
<proteinExistence type="inferred from homology"/>
<dbReference type="PROSITE" id="PS50885">
    <property type="entry name" value="HAMP"/>
    <property type="match status" value="1"/>
</dbReference>
<comment type="similarity">
    <text evidence="8">Belongs to the methyl-accepting chemotaxis (MCP) protein family.</text>
</comment>
<dbReference type="EMBL" id="RJVG01000002">
    <property type="protein sequence ID" value="ROR30700.1"/>
    <property type="molecule type" value="Genomic_DNA"/>
</dbReference>
<dbReference type="SUPFAM" id="SSF58104">
    <property type="entry name" value="Methyl-accepting chemotaxis protein (MCP) signaling domain"/>
    <property type="match status" value="1"/>
</dbReference>